<keyword evidence="2" id="KW-1185">Reference proteome</keyword>
<name>A0A392SYF2_9FABA</name>
<dbReference type="AlphaFoldDB" id="A0A392SYF2"/>
<accession>A0A392SYF2</accession>
<proteinExistence type="predicted"/>
<organism evidence="1 2">
    <name type="scientific">Trifolium medium</name>
    <dbReference type="NCBI Taxonomy" id="97028"/>
    <lineage>
        <taxon>Eukaryota</taxon>
        <taxon>Viridiplantae</taxon>
        <taxon>Streptophyta</taxon>
        <taxon>Embryophyta</taxon>
        <taxon>Tracheophyta</taxon>
        <taxon>Spermatophyta</taxon>
        <taxon>Magnoliopsida</taxon>
        <taxon>eudicotyledons</taxon>
        <taxon>Gunneridae</taxon>
        <taxon>Pentapetalae</taxon>
        <taxon>rosids</taxon>
        <taxon>fabids</taxon>
        <taxon>Fabales</taxon>
        <taxon>Fabaceae</taxon>
        <taxon>Papilionoideae</taxon>
        <taxon>50 kb inversion clade</taxon>
        <taxon>NPAAA clade</taxon>
        <taxon>Hologalegina</taxon>
        <taxon>IRL clade</taxon>
        <taxon>Trifolieae</taxon>
        <taxon>Trifolium</taxon>
    </lineage>
</organism>
<evidence type="ECO:0000313" key="1">
    <source>
        <dbReference type="EMBL" id="MCI53085.1"/>
    </source>
</evidence>
<sequence length="54" mass="5938">LLGEYRACLSSRRGEFRGALLVLLGLGRLSSLLRGNLDLVTLLLLSGVRDRQAR</sequence>
<dbReference type="EMBL" id="LXQA010457545">
    <property type="protein sequence ID" value="MCI53085.1"/>
    <property type="molecule type" value="Genomic_DNA"/>
</dbReference>
<comment type="caution">
    <text evidence="1">The sequence shown here is derived from an EMBL/GenBank/DDBJ whole genome shotgun (WGS) entry which is preliminary data.</text>
</comment>
<dbReference type="Proteomes" id="UP000265520">
    <property type="component" value="Unassembled WGS sequence"/>
</dbReference>
<evidence type="ECO:0000313" key="2">
    <source>
        <dbReference type="Proteomes" id="UP000265520"/>
    </source>
</evidence>
<feature type="non-terminal residue" evidence="1">
    <location>
        <position position="1"/>
    </location>
</feature>
<reference evidence="1 2" key="1">
    <citation type="journal article" date="2018" name="Front. Plant Sci.">
        <title>Red Clover (Trifolium pratense) and Zigzag Clover (T. medium) - A Picture of Genomic Similarities and Differences.</title>
        <authorList>
            <person name="Dluhosova J."/>
            <person name="Istvanek J."/>
            <person name="Nedelnik J."/>
            <person name="Repkova J."/>
        </authorList>
    </citation>
    <scope>NUCLEOTIDE SEQUENCE [LARGE SCALE GENOMIC DNA]</scope>
    <source>
        <strain evidence="2">cv. 10/8</strain>
        <tissue evidence="1">Leaf</tissue>
    </source>
</reference>
<protein>
    <submittedName>
        <fullName evidence="1">Uncharacterized protein</fullName>
    </submittedName>
</protein>